<comment type="caution">
    <text evidence="2">The sequence shown here is derived from an EMBL/GenBank/DDBJ whole genome shotgun (WGS) entry which is preliminary data.</text>
</comment>
<protein>
    <submittedName>
        <fullName evidence="2">Uncharacterized protein</fullName>
    </submittedName>
</protein>
<proteinExistence type="predicted"/>
<sequence length="146" mass="16108">MYFVSKIASLKAPGADRSGTLAISTGNSWLSEVCSSGCKPGLTEQNSPTLDCGLHSVLYLYIQPRGHLTASETWGGGRGGGSRRRCCLFFLHYLIRLFQRKQVKNEGDFKIRSLFVWMARRGSSASKRPKLPAPGNLRDSTFLKHG</sequence>
<name>K9FD03_PEND1</name>
<dbReference type="EMBL" id="AKCU01000464">
    <property type="protein sequence ID" value="EKV07255.1"/>
    <property type="molecule type" value="Genomic_DNA"/>
</dbReference>
<reference evidence="3" key="1">
    <citation type="journal article" date="2012" name="BMC Genomics">
        <title>Genome sequence of the necrotrophic fungus Penicillium digitatum, the main postharvest pathogen of citrus.</title>
        <authorList>
            <person name="Marcet-Houben M."/>
            <person name="Ballester A.-R."/>
            <person name="de la Fuente B."/>
            <person name="Harries E."/>
            <person name="Marcos J.F."/>
            <person name="Gonzalez-Candelas L."/>
            <person name="Gabaldon T."/>
        </authorList>
    </citation>
    <scope>NUCLEOTIDE SEQUENCE [LARGE SCALE GENOMIC DNA]</scope>
    <source>
        <strain evidence="3">Pd1 / CECT 20795</strain>
    </source>
</reference>
<dbReference type="AlphaFoldDB" id="K9FD03"/>
<dbReference type="KEGG" id="pdp:PDIP_74970"/>
<gene>
    <name evidence="2" type="ORF">PDIP_74970</name>
</gene>
<dbReference type="Proteomes" id="UP000009886">
    <property type="component" value="Unassembled WGS sequence"/>
</dbReference>
<organism evidence="2 3">
    <name type="scientific">Penicillium digitatum (strain Pd1 / CECT 20795)</name>
    <name type="common">Green mold</name>
    <dbReference type="NCBI Taxonomy" id="1170230"/>
    <lineage>
        <taxon>Eukaryota</taxon>
        <taxon>Fungi</taxon>
        <taxon>Dikarya</taxon>
        <taxon>Ascomycota</taxon>
        <taxon>Pezizomycotina</taxon>
        <taxon>Eurotiomycetes</taxon>
        <taxon>Eurotiomycetidae</taxon>
        <taxon>Eurotiales</taxon>
        <taxon>Aspergillaceae</taxon>
        <taxon>Penicillium</taxon>
    </lineage>
</organism>
<dbReference type="VEuPathDB" id="FungiDB:PDIP_74970"/>
<accession>K9FD03</accession>
<dbReference type="HOGENOM" id="CLU_1778114_0_0_1"/>
<evidence type="ECO:0000313" key="3">
    <source>
        <dbReference type="Proteomes" id="UP000009886"/>
    </source>
</evidence>
<evidence type="ECO:0000313" key="2">
    <source>
        <dbReference type="EMBL" id="EKV07255.1"/>
    </source>
</evidence>
<evidence type="ECO:0000256" key="1">
    <source>
        <dbReference type="SAM" id="MobiDB-lite"/>
    </source>
</evidence>
<feature type="region of interest" description="Disordered" evidence="1">
    <location>
        <begin position="125"/>
        <end position="146"/>
    </location>
</feature>